<dbReference type="Proteomes" id="UP000247780">
    <property type="component" value="Unassembled WGS sequence"/>
</dbReference>
<proteinExistence type="predicted"/>
<sequence>MTAQKSCESYSIQQHNKETNQEYLLGFVEIDDQGQLRNRAQMQALLNVLYALASKESLLINVFVHGWHHNASPGDTNVESFKHSLAELSKVENQLHHSGRTPRKVVGVYVGWRGESIDVPLVKDATFWDRKNTAHEVGYLGMTELLLRLEEIRNVKNTQEPPVKSRLVVIGHSLGGAAVYSATAQILADRFVNSAGNKNYVGNAEGFGDLVVLLNPAFEALKYAPLYDLAQARCSYFQNQPPRLVVLTSEADYATKYAFPAGRIFSTLFETHGTINRNDCNLPLSYSEGAADRQTVGHFEPLQSHELHPISASMEPAYDQAKTIWESQLPEGLLQFGRTELTSLRRTVIHNPYLNVKVDKQLIAGHNDVFRPEIMEFIRMLIVVSTAE</sequence>
<comment type="caution">
    <text evidence="1">The sequence shown here is derived from an EMBL/GenBank/DDBJ whole genome shotgun (WGS) entry which is preliminary data.</text>
</comment>
<name>A0ABX5M758_9PROT</name>
<evidence type="ECO:0000313" key="2">
    <source>
        <dbReference type="Proteomes" id="UP000247780"/>
    </source>
</evidence>
<dbReference type="SUPFAM" id="SSF53474">
    <property type="entry name" value="alpha/beta-Hydrolases"/>
    <property type="match status" value="1"/>
</dbReference>
<protein>
    <recommendedName>
        <fullName evidence="3">Lipase (Class 3)</fullName>
    </recommendedName>
</protein>
<evidence type="ECO:0008006" key="3">
    <source>
        <dbReference type="Google" id="ProtNLM"/>
    </source>
</evidence>
<dbReference type="EMBL" id="QICQ01000041">
    <property type="protein sequence ID" value="PXV75041.1"/>
    <property type="molecule type" value="Genomic_DNA"/>
</dbReference>
<keyword evidence="2" id="KW-1185">Reference proteome</keyword>
<organism evidence="1 2">
    <name type="scientific">Nitrosomonas eutropha</name>
    <dbReference type="NCBI Taxonomy" id="916"/>
    <lineage>
        <taxon>Bacteria</taxon>
        <taxon>Pseudomonadati</taxon>
        <taxon>Pseudomonadota</taxon>
        <taxon>Betaproteobacteria</taxon>
        <taxon>Nitrosomonadales</taxon>
        <taxon>Nitrosomonadaceae</taxon>
        <taxon>Nitrosomonas</taxon>
    </lineage>
</organism>
<gene>
    <name evidence="1" type="ORF">C8R14_14113</name>
</gene>
<accession>A0ABX5M758</accession>
<evidence type="ECO:0000313" key="1">
    <source>
        <dbReference type="EMBL" id="PXV75041.1"/>
    </source>
</evidence>
<dbReference type="InterPro" id="IPR029058">
    <property type="entry name" value="AB_hydrolase_fold"/>
</dbReference>
<reference evidence="1 2" key="1">
    <citation type="submission" date="2018-04" db="EMBL/GenBank/DDBJ databases">
        <title>Active sludge and wastewater microbial communities from Klosterneuburg, Austria.</title>
        <authorList>
            <person name="Wagner M."/>
        </authorList>
    </citation>
    <scope>NUCLEOTIDE SEQUENCE [LARGE SCALE GENOMIC DNA]</scope>
    <source>
        <strain evidence="1 2">Nm 57</strain>
    </source>
</reference>
<dbReference type="RefSeq" id="WP_011634288.1">
    <property type="nucleotide sequence ID" value="NZ_QICQ01000041.1"/>
</dbReference>